<name>A0A2N9H2T0_FAGSY</name>
<dbReference type="PROSITE" id="PS50879">
    <property type="entry name" value="RNASE_H_1"/>
    <property type="match status" value="1"/>
</dbReference>
<proteinExistence type="predicted"/>
<organism evidence="2">
    <name type="scientific">Fagus sylvatica</name>
    <name type="common">Beechnut</name>
    <dbReference type="NCBI Taxonomy" id="28930"/>
    <lineage>
        <taxon>Eukaryota</taxon>
        <taxon>Viridiplantae</taxon>
        <taxon>Streptophyta</taxon>
        <taxon>Embryophyta</taxon>
        <taxon>Tracheophyta</taxon>
        <taxon>Spermatophyta</taxon>
        <taxon>Magnoliopsida</taxon>
        <taxon>eudicotyledons</taxon>
        <taxon>Gunneridae</taxon>
        <taxon>Pentapetalae</taxon>
        <taxon>rosids</taxon>
        <taxon>fabids</taxon>
        <taxon>Fagales</taxon>
        <taxon>Fagaceae</taxon>
        <taxon>Fagus</taxon>
    </lineage>
</organism>
<dbReference type="PANTHER" id="PTHR33116:SF70">
    <property type="entry name" value="NON-LTR RETROELEMENT REVERSE TRANSCRIPTASE-LIKE PROTEIN"/>
    <property type="match status" value="1"/>
</dbReference>
<dbReference type="PANTHER" id="PTHR33116">
    <property type="entry name" value="REVERSE TRANSCRIPTASE ZINC-BINDING DOMAIN-CONTAINING PROTEIN-RELATED-RELATED"/>
    <property type="match status" value="1"/>
</dbReference>
<dbReference type="InterPro" id="IPR044730">
    <property type="entry name" value="RNase_H-like_dom_plant"/>
</dbReference>
<dbReference type="AlphaFoldDB" id="A0A2N9H2T0"/>
<evidence type="ECO:0000259" key="1">
    <source>
        <dbReference type="PROSITE" id="PS50879"/>
    </source>
</evidence>
<dbReference type="GO" id="GO:0003676">
    <property type="term" value="F:nucleic acid binding"/>
    <property type="evidence" value="ECO:0007669"/>
    <property type="project" value="InterPro"/>
</dbReference>
<dbReference type="CDD" id="cd06222">
    <property type="entry name" value="RNase_H_like"/>
    <property type="match status" value="1"/>
</dbReference>
<evidence type="ECO:0000313" key="2">
    <source>
        <dbReference type="EMBL" id="SPD05941.1"/>
    </source>
</evidence>
<accession>A0A2N9H2T0</accession>
<dbReference type="SUPFAM" id="SSF53098">
    <property type="entry name" value="Ribonuclease H-like"/>
    <property type="match status" value="1"/>
</dbReference>
<sequence>MEFLGFHILESCESGNWKPIKVGQSGHKFSDLFFADDLVLFSSATISAAHAIDEVLGKFCNASGQKVSLTKSRVLFSPNVSSPICQDIVKILNIRETTNLGKYLGIPISASAVRARDFDYLIDKVSSKLSSWKSRLLSLLGRTLLIQSVIEAIPAYVMQCTALPLKVCDTLDGLNRNFLWGSTAEKRKLYLVSWRKVTQPKKLGGLGLHLARARNTAAMAKLGVVYKKCLGSRTWGELKKGWPLFLRGSCWAIHNGLSTSPWHDNWMGSNSLRNLLVGPLSSSEDKLMRAWEFFLIVGPSTTSRASVPIWVRWTPPIPGWIKLNTDGSSNGNPGLAGGGGVICDHEGNWLRGFARHIGLASSVVAELWALRDGLSLVIDMDFLIVLIEIDAFIVVSFFSTNAPRHPCLSSLVDDYRYLLQRIPQNELKHVFREANKCADSLANLGRT</sequence>
<dbReference type="InterPro" id="IPR036397">
    <property type="entry name" value="RNaseH_sf"/>
</dbReference>
<reference evidence="2" key="1">
    <citation type="submission" date="2018-02" db="EMBL/GenBank/DDBJ databases">
        <authorList>
            <person name="Cohen D.B."/>
            <person name="Kent A.D."/>
        </authorList>
    </citation>
    <scope>NUCLEOTIDE SEQUENCE</scope>
</reference>
<dbReference type="Pfam" id="PF13456">
    <property type="entry name" value="RVT_3"/>
    <property type="match status" value="1"/>
</dbReference>
<dbReference type="GO" id="GO:0004523">
    <property type="term" value="F:RNA-DNA hybrid ribonuclease activity"/>
    <property type="evidence" value="ECO:0007669"/>
    <property type="project" value="InterPro"/>
</dbReference>
<gene>
    <name evidence="2" type="ORF">FSB_LOCUS33823</name>
</gene>
<feature type="domain" description="RNase H type-1" evidence="1">
    <location>
        <begin position="317"/>
        <end position="447"/>
    </location>
</feature>
<dbReference type="EMBL" id="OIVN01002724">
    <property type="protein sequence ID" value="SPD05941.1"/>
    <property type="molecule type" value="Genomic_DNA"/>
</dbReference>
<dbReference type="InterPro" id="IPR002156">
    <property type="entry name" value="RNaseH_domain"/>
</dbReference>
<protein>
    <recommendedName>
        <fullName evidence="1">RNase H type-1 domain-containing protein</fullName>
    </recommendedName>
</protein>
<dbReference type="Gene3D" id="3.30.420.10">
    <property type="entry name" value="Ribonuclease H-like superfamily/Ribonuclease H"/>
    <property type="match status" value="1"/>
</dbReference>
<dbReference type="InterPro" id="IPR012337">
    <property type="entry name" value="RNaseH-like_sf"/>
</dbReference>